<evidence type="ECO:0000256" key="7">
    <source>
        <dbReference type="ARBA" id="ARBA00023316"/>
    </source>
</evidence>
<evidence type="ECO:0000259" key="10">
    <source>
        <dbReference type="Pfam" id="PF03639"/>
    </source>
</evidence>
<evidence type="ECO:0000256" key="6">
    <source>
        <dbReference type="ARBA" id="ARBA00023295"/>
    </source>
</evidence>
<evidence type="ECO:0000256" key="4">
    <source>
        <dbReference type="ARBA" id="ARBA00022801"/>
    </source>
</evidence>
<evidence type="ECO:0000256" key="5">
    <source>
        <dbReference type="ARBA" id="ARBA00023277"/>
    </source>
</evidence>
<dbReference type="GO" id="GO:0000272">
    <property type="term" value="P:polysaccharide catabolic process"/>
    <property type="evidence" value="ECO:0007669"/>
    <property type="project" value="UniProtKB-KW"/>
</dbReference>
<comment type="similarity">
    <text evidence="2">Belongs to the glycosyl hydrolase 81 family.</text>
</comment>
<dbReference type="Proteomes" id="UP000237271">
    <property type="component" value="Unassembled WGS sequence"/>
</dbReference>
<evidence type="ECO:0000256" key="8">
    <source>
        <dbReference type="ARBA" id="ARBA00023326"/>
    </source>
</evidence>
<dbReference type="PANTHER" id="PTHR31983">
    <property type="entry name" value="ENDO-1,3(4)-BETA-GLUCANASE 1"/>
    <property type="match status" value="1"/>
</dbReference>
<keyword evidence="13" id="KW-1185">Reference proteome</keyword>
<name>A0A2P4YJH4_9STRA</name>
<dbReference type="InterPro" id="IPR005200">
    <property type="entry name" value="Endo-beta-glucanase"/>
</dbReference>
<dbReference type="PANTHER" id="PTHR31983:SF0">
    <property type="entry name" value="GLUCAN ENDO-1,3-BETA-D-GLUCOSIDASE 2"/>
    <property type="match status" value="1"/>
</dbReference>
<keyword evidence="4" id="KW-0378">Hydrolase</keyword>
<keyword evidence="6" id="KW-0326">Glycosidase</keyword>
<dbReference type="GO" id="GO:0071555">
    <property type="term" value="P:cell wall organization"/>
    <property type="evidence" value="ECO:0007669"/>
    <property type="project" value="UniProtKB-KW"/>
</dbReference>
<keyword evidence="7" id="KW-0961">Cell wall biogenesis/degradation</keyword>
<evidence type="ECO:0000313" key="13">
    <source>
        <dbReference type="Proteomes" id="UP000237271"/>
    </source>
</evidence>
<feature type="signal peptide" evidence="9">
    <location>
        <begin position="1"/>
        <end position="20"/>
    </location>
</feature>
<organism evidence="12 13">
    <name type="scientific">Phytophthora palmivora</name>
    <dbReference type="NCBI Taxonomy" id="4796"/>
    <lineage>
        <taxon>Eukaryota</taxon>
        <taxon>Sar</taxon>
        <taxon>Stramenopiles</taxon>
        <taxon>Oomycota</taxon>
        <taxon>Peronosporomycetes</taxon>
        <taxon>Peronosporales</taxon>
        <taxon>Peronosporaceae</taxon>
        <taxon>Phytophthora</taxon>
    </lineage>
</organism>
<keyword evidence="9" id="KW-0732">Signal</keyword>
<evidence type="ECO:0000313" key="12">
    <source>
        <dbReference type="EMBL" id="POM77946.1"/>
    </source>
</evidence>
<feature type="non-terminal residue" evidence="12">
    <location>
        <position position="549"/>
    </location>
</feature>
<evidence type="ECO:0000256" key="9">
    <source>
        <dbReference type="SAM" id="SignalP"/>
    </source>
</evidence>
<dbReference type="InterPro" id="IPR040720">
    <property type="entry name" value="GH81_C"/>
</dbReference>
<dbReference type="PROSITE" id="PS52008">
    <property type="entry name" value="GH81"/>
    <property type="match status" value="1"/>
</dbReference>
<feature type="chain" id="PRO_5015143032" description="glucan endo-1,3-beta-D-glucosidase" evidence="9">
    <location>
        <begin position="21"/>
        <end position="549"/>
    </location>
</feature>
<sequence length="549" mass="61633">MTGIWSALLLLWSAAHCVSAVPGADLKLQLPFPVASHPLQLSSSLFAASERLPLDARVANATTTRPKLLADVPFPTGAWWTNLVLAEGQSAVVSMPYVHKILDEKLHVSFPFRVVAPKDIEAGFISQMVVSSQTQSSLPLAHHVVNFDAFSTTVRFSRGQAEEFRVYLVRGSPYVTMEYTQSRPVVEAKDGLMITRFKKLKGLTLMNGDDVPFATFAAELNNGQTWYLYASDKQLKLQLNDNGQVTSDDEFTGVLRVALCNDAKVMPFLLESASVYAVGGDVTHSVDPQDSDKALLEFQWNTKSFLTFHGKADDVTDEENNKLLMLALPHHMDVLQVQKDNKTLEKGKNKVLSDLRYTSIRGLMEGVFGAVWYMKETLPAVEWNYADDGLFSDDFSGSFEDTDDKQRRIDMREKAIEAILKELPIDADKYPPPLSPDSYNFGKQVSRDARLLLIADKFNQEEVKQKLLAKVETEIADWLEATNVDHFVYDQTFGGVITNDGWHDDQADYGNGYYNDHHFHYGYFVYALATIRKFDPDFIEKHAQACALI</sequence>
<comment type="caution">
    <text evidence="12">The sequence shown here is derived from an EMBL/GenBank/DDBJ whole genome shotgun (WGS) entry which is preliminary data.</text>
</comment>
<dbReference type="AlphaFoldDB" id="A0A2P4YJH4"/>
<protein>
    <recommendedName>
        <fullName evidence="3">glucan endo-1,3-beta-D-glucosidase</fullName>
        <ecNumber evidence="3">3.2.1.39</ecNumber>
    </recommendedName>
</protein>
<feature type="domain" description="Glycosyl hydrolase family 81 N-terminal" evidence="10">
    <location>
        <begin position="71"/>
        <end position="382"/>
    </location>
</feature>
<dbReference type="Pfam" id="PF03639">
    <property type="entry name" value="Glyco_hydro_81"/>
    <property type="match status" value="1"/>
</dbReference>
<dbReference type="OrthoDB" id="4473401at2759"/>
<dbReference type="InterPro" id="IPR040451">
    <property type="entry name" value="GH81_N"/>
</dbReference>
<keyword evidence="8" id="KW-0624">Polysaccharide degradation</keyword>
<evidence type="ECO:0000256" key="2">
    <source>
        <dbReference type="ARBA" id="ARBA00010730"/>
    </source>
</evidence>
<proteinExistence type="inferred from homology"/>
<dbReference type="Pfam" id="PF17652">
    <property type="entry name" value="Glyco_hydro81C"/>
    <property type="match status" value="1"/>
</dbReference>
<evidence type="ECO:0000256" key="1">
    <source>
        <dbReference type="ARBA" id="ARBA00000382"/>
    </source>
</evidence>
<dbReference type="Gene3D" id="2.70.98.30">
    <property type="entry name" value="Golgi alpha-mannosidase II, domain 4"/>
    <property type="match status" value="1"/>
</dbReference>
<dbReference type="GO" id="GO:0042973">
    <property type="term" value="F:glucan endo-1,3-beta-D-glucosidase activity"/>
    <property type="evidence" value="ECO:0007669"/>
    <property type="project" value="UniProtKB-EC"/>
</dbReference>
<gene>
    <name evidence="12" type="ORF">PHPALM_4593</name>
</gene>
<feature type="domain" description="Glycosyl hydrolase family 81 C-terminal" evidence="11">
    <location>
        <begin position="437"/>
        <end position="544"/>
    </location>
</feature>
<accession>A0A2P4YJH4</accession>
<dbReference type="EMBL" id="NCKW01002239">
    <property type="protein sequence ID" value="POM77946.1"/>
    <property type="molecule type" value="Genomic_DNA"/>
</dbReference>
<dbReference type="GO" id="GO:0052861">
    <property type="term" value="F:endo-1,3(4)-beta-glucanase activity"/>
    <property type="evidence" value="ECO:0007669"/>
    <property type="project" value="InterPro"/>
</dbReference>
<dbReference type="EC" id="3.2.1.39" evidence="3"/>
<evidence type="ECO:0000256" key="3">
    <source>
        <dbReference type="ARBA" id="ARBA00012780"/>
    </source>
</evidence>
<comment type="catalytic activity">
    <reaction evidence="1">
        <text>Hydrolysis of (1-&gt;3)-beta-D-glucosidic linkages in (1-&gt;3)-beta-D-glucans.</text>
        <dbReference type="EC" id="3.2.1.39"/>
    </reaction>
</comment>
<reference evidence="12 13" key="1">
    <citation type="journal article" date="2017" name="Genome Biol. Evol.">
        <title>Phytophthora megakarya and P. palmivora, closely related causal agents of cacao black pod rot, underwent increases in genome sizes and gene numbers by different mechanisms.</title>
        <authorList>
            <person name="Ali S.S."/>
            <person name="Shao J."/>
            <person name="Lary D.J."/>
            <person name="Kronmiller B."/>
            <person name="Shen D."/>
            <person name="Strem M.D."/>
            <person name="Amoako-Attah I."/>
            <person name="Akrofi A.Y."/>
            <person name="Begoude B.A."/>
            <person name="Ten Hoopen G.M."/>
            <person name="Coulibaly K."/>
            <person name="Kebe B.I."/>
            <person name="Melnick R.L."/>
            <person name="Guiltinan M.J."/>
            <person name="Tyler B.M."/>
            <person name="Meinhardt L.W."/>
            <person name="Bailey B.A."/>
        </authorList>
    </citation>
    <scope>NUCLEOTIDE SEQUENCE [LARGE SCALE GENOMIC DNA]</scope>
    <source>
        <strain evidence="13">sbr112.9</strain>
    </source>
</reference>
<keyword evidence="5" id="KW-0119">Carbohydrate metabolism</keyword>
<evidence type="ECO:0000259" key="11">
    <source>
        <dbReference type="Pfam" id="PF17652"/>
    </source>
</evidence>